<feature type="region of interest" description="Disordered" evidence="1">
    <location>
        <begin position="24"/>
        <end position="90"/>
    </location>
</feature>
<evidence type="ECO:0000313" key="3">
    <source>
        <dbReference type="EMBL" id="TQM31741.1"/>
    </source>
</evidence>
<dbReference type="EMBL" id="VFPG01000001">
    <property type="protein sequence ID" value="TQM31741.1"/>
    <property type="molecule type" value="Genomic_DNA"/>
</dbReference>
<dbReference type="AlphaFoldDB" id="A0A543FDB5"/>
<evidence type="ECO:0000313" key="4">
    <source>
        <dbReference type="Proteomes" id="UP000316331"/>
    </source>
</evidence>
<evidence type="ECO:0000256" key="2">
    <source>
        <dbReference type="SAM" id="SignalP"/>
    </source>
</evidence>
<name>A0A543FDB5_9NOCA</name>
<organism evidence="3 4">
    <name type="scientific">Nocardia bhagyanarayanae</name>
    <dbReference type="NCBI Taxonomy" id="1215925"/>
    <lineage>
        <taxon>Bacteria</taxon>
        <taxon>Bacillati</taxon>
        <taxon>Actinomycetota</taxon>
        <taxon>Actinomycetes</taxon>
        <taxon>Mycobacteriales</taxon>
        <taxon>Nocardiaceae</taxon>
        <taxon>Nocardia</taxon>
    </lineage>
</organism>
<dbReference type="RefSeq" id="WP_141809765.1">
    <property type="nucleotide sequence ID" value="NZ_VFPG01000001.1"/>
</dbReference>
<evidence type="ECO:0008006" key="5">
    <source>
        <dbReference type="Google" id="ProtNLM"/>
    </source>
</evidence>
<keyword evidence="2" id="KW-0732">Signal</keyword>
<sequence>MTRSVLLATAAAALAVALTACGGEGASDAAPSASSTVSTSARGTAPAPGTVAPTADTTSPADEEPEPVTSSAPETTAAPTTAAPTTAAPTTAAPCAVVTREYLITTLRMTASPDIPLADLQNARCSGNYATALSQPEGTLHPVVYMFKYSAPVGWRLMGVDDAIDCVNRHGVPLEDARVIGCAL</sequence>
<dbReference type="PROSITE" id="PS51257">
    <property type="entry name" value="PROKAR_LIPOPROTEIN"/>
    <property type="match status" value="1"/>
</dbReference>
<keyword evidence="4" id="KW-1185">Reference proteome</keyword>
<feature type="chain" id="PRO_5039398906" description="Regulator of septum formation" evidence="2">
    <location>
        <begin position="23"/>
        <end position="184"/>
    </location>
</feature>
<feature type="compositionally biased region" description="Low complexity" evidence="1">
    <location>
        <begin position="67"/>
        <end position="90"/>
    </location>
</feature>
<gene>
    <name evidence="3" type="ORF">FB390_3409</name>
</gene>
<feature type="signal peptide" evidence="2">
    <location>
        <begin position="1"/>
        <end position="22"/>
    </location>
</feature>
<protein>
    <recommendedName>
        <fullName evidence="5">Regulator of septum formation</fullName>
    </recommendedName>
</protein>
<dbReference type="Proteomes" id="UP000316331">
    <property type="component" value="Unassembled WGS sequence"/>
</dbReference>
<feature type="compositionally biased region" description="Low complexity" evidence="1">
    <location>
        <begin position="24"/>
        <end position="58"/>
    </location>
</feature>
<accession>A0A543FDB5</accession>
<evidence type="ECO:0000256" key="1">
    <source>
        <dbReference type="SAM" id="MobiDB-lite"/>
    </source>
</evidence>
<comment type="caution">
    <text evidence="3">The sequence shown here is derived from an EMBL/GenBank/DDBJ whole genome shotgun (WGS) entry which is preliminary data.</text>
</comment>
<proteinExistence type="predicted"/>
<reference evidence="3 4" key="1">
    <citation type="submission" date="2019-06" db="EMBL/GenBank/DDBJ databases">
        <title>Sequencing the genomes of 1000 actinobacteria strains.</title>
        <authorList>
            <person name="Klenk H.-P."/>
        </authorList>
    </citation>
    <scope>NUCLEOTIDE SEQUENCE [LARGE SCALE GENOMIC DNA]</scope>
    <source>
        <strain evidence="3 4">DSM 103495</strain>
    </source>
</reference>
<dbReference type="OrthoDB" id="4558068at2"/>